<name>A0ABN8J218_9NEOP</name>
<proteinExistence type="predicted"/>
<evidence type="ECO:0000313" key="3">
    <source>
        <dbReference type="Proteomes" id="UP000837857"/>
    </source>
</evidence>
<dbReference type="Proteomes" id="UP000837857">
    <property type="component" value="Chromosome 7"/>
</dbReference>
<keyword evidence="3" id="KW-1185">Reference proteome</keyword>
<gene>
    <name evidence="2" type="ORF">IPOD504_LOCUS15569</name>
</gene>
<evidence type="ECO:0000256" key="1">
    <source>
        <dbReference type="SAM" id="MobiDB-lite"/>
    </source>
</evidence>
<dbReference type="EMBL" id="OW152819">
    <property type="protein sequence ID" value="CAH2073287.1"/>
    <property type="molecule type" value="Genomic_DNA"/>
</dbReference>
<reference evidence="2" key="1">
    <citation type="submission" date="2022-03" db="EMBL/GenBank/DDBJ databases">
        <authorList>
            <person name="Martin H S."/>
        </authorList>
    </citation>
    <scope>NUCLEOTIDE SEQUENCE</scope>
</reference>
<organism evidence="2 3">
    <name type="scientific">Iphiclides podalirius</name>
    <name type="common">scarce swallowtail</name>
    <dbReference type="NCBI Taxonomy" id="110791"/>
    <lineage>
        <taxon>Eukaryota</taxon>
        <taxon>Metazoa</taxon>
        <taxon>Ecdysozoa</taxon>
        <taxon>Arthropoda</taxon>
        <taxon>Hexapoda</taxon>
        <taxon>Insecta</taxon>
        <taxon>Pterygota</taxon>
        <taxon>Neoptera</taxon>
        <taxon>Endopterygota</taxon>
        <taxon>Lepidoptera</taxon>
        <taxon>Glossata</taxon>
        <taxon>Ditrysia</taxon>
        <taxon>Papilionoidea</taxon>
        <taxon>Papilionidae</taxon>
        <taxon>Papilioninae</taxon>
        <taxon>Iphiclides</taxon>
    </lineage>
</organism>
<sequence length="74" mass="8337">MRNGKFDTADDGNGGGNRNQCWSYCGRGIKIHEAPCHRCANIETREESGFRQRHAKERTDMRLEPGRTTSKLAG</sequence>
<feature type="region of interest" description="Disordered" evidence="1">
    <location>
        <begin position="45"/>
        <end position="74"/>
    </location>
</feature>
<evidence type="ECO:0000313" key="2">
    <source>
        <dbReference type="EMBL" id="CAH2073287.1"/>
    </source>
</evidence>
<accession>A0ABN8J218</accession>
<feature type="non-terminal residue" evidence="2">
    <location>
        <position position="74"/>
    </location>
</feature>
<protein>
    <submittedName>
        <fullName evidence="2">Uncharacterized protein</fullName>
    </submittedName>
</protein>